<protein>
    <recommendedName>
        <fullName evidence="7">Small-conductance mechanosensitive channel</fullName>
    </recommendedName>
</protein>
<dbReference type="Pfam" id="PF00924">
    <property type="entry name" value="MS_channel_2nd"/>
    <property type="match status" value="1"/>
</dbReference>
<evidence type="ECO:0000256" key="3">
    <source>
        <dbReference type="ARBA" id="ARBA00022475"/>
    </source>
</evidence>
<dbReference type="Gene3D" id="1.10.287.1260">
    <property type="match status" value="1"/>
</dbReference>
<evidence type="ECO:0000256" key="7">
    <source>
        <dbReference type="RuleBase" id="RU369025"/>
    </source>
</evidence>
<evidence type="ECO:0000259" key="8">
    <source>
        <dbReference type="Pfam" id="PF00924"/>
    </source>
</evidence>
<reference evidence="9 10" key="1">
    <citation type="submission" date="2018-07" db="EMBL/GenBank/DDBJ databases">
        <title>Crenobacter cavernae sp. nov., isolated from a karst cave.</title>
        <authorList>
            <person name="Zhu H."/>
        </authorList>
    </citation>
    <scope>NUCLEOTIDE SEQUENCE [LARGE SCALE GENOMIC DNA]</scope>
    <source>
        <strain evidence="9 10">K1W11S-77</strain>
    </source>
</reference>
<keyword evidence="7" id="KW-0406">Ion transport</keyword>
<dbReference type="InterPro" id="IPR023408">
    <property type="entry name" value="MscS_beta-dom_sf"/>
</dbReference>
<comment type="similarity">
    <text evidence="2 7">Belongs to the MscS (TC 1.A.23) family.</text>
</comment>
<dbReference type="KEGG" id="ccah:DWG20_05770"/>
<evidence type="ECO:0000256" key="1">
    <source>
        <dbReference type="ARBA" id="ARBA00004651"/>
    </source>
</evidence>
<dbReference type="OrthoDB" id="9809206at2"/>
<dbReference type="GO" id="GO:0005886">
    <property type="term" value="C:plasma membrane"/>
    <property type="evidence" value="ECO:0007669"/>
    <property type="project" value="UniProtKB-SubCell"/>
</dbReference>
<evidence type="ECO:0000256" key="6">
    <source>
        <dbReference type="ARBA" id="ARBA00023136"/>
    </source>
</evidence>
<dbReference type="RefSeq" id="WP_115432916.1">
    <property type="nucleotide sequence ID" value="NZ_CP031337.1"/>
</dbReference>
<feature type="transmembrane region" description="Helical" evidence="7">
    <location>
        <begin position="12"/>
        <end position="36"/>
    </location>
</feature>
<dbReference type="InterPro" id="IPR011066">
    <property type="entry name" value="MscS_channel_C_sf"/>
</dbReference>
<dbReference type="Gene3D" id="2.30.30.60">
    <property type="match status" value="1"/>
</dbReference>
<keyword evidence="6 7" id="KW-0472">Membrane</keyword>
<dbReference type="AlphaFoldDB" id="A0A345Y4X9"/>
<keyword evidence="7" id="KW-0407">Ion channel</keyword>
<keyword evidence="5 7" id="KW-1133">Transmembrane helix</keyword>
<evidence type="ECO:0000256" key="4">
    <source>
        <dbReference type="ARBA" id="ARBA00022692"/>
    </source>
</evidence>
<feature type="transmembrane region" description="Helical" evidence="7">
    <location>
        <begin position="57"/>
        <end position="79"/>
    </location>
</feature>
<comment type="subcellular location">
    <subcellularLocation>
        <location evidence="7">Cell inner membrane</location>
        <topology evidence="7">Multi-pass membrane protein</topology>
    </subcellularLocation>
    <subcellularLocation>
        <location evidence="1">Cell membrane</location>
        <topology evidence="1">Multi-pass membrane protein</topology>
    </subcellularLocation>
</comment>
<dbReference type="SUPFAM" id="SSF50182">
    <property type="entry name" value="Sm-like ribonucleoproteins"/>
    <property type="match status" value="1"/>
</dbReference>
<keyword evidence="4 7" id="KW-0812">Transmembrane</keyword>
<name>A0A345Y4X9_9NEIS</name>
<comment type="function">
    <text evidence="7">Mechanosensitive channel that participates in the regulation of osmotic pressure changes within the cell, opening in response to stretch forces in the membrane lipid bilayer, without the need for other proteins. Contributes to normal resistance to hypoosmotic shock. Forms an ion channel of 1.0 nanosiemens conductance with a slight preference for anions.</text>
</comment>
<dbReference type="EMBL" id="CP031337">
    <property type="protein sequence ID" value="AXK38981.1"/>
    <property type="molecule type" value="Genomic_DNA"/>
</dbReference>
<dbReference type="SUPFAM" id="SSF82861">
    <property type="entry name" value="Mechanosensitive channel protein MscS (YggB), transmembrane region"/>
    <property type="match status" value="1"/>
</dbReference>
<feature type="transmembrane region" description="Helical" evidence="7">
    <location>
        <begin position="85"/>
        <end position="114"/>
    </location>
</feature>
<evidence type="ECO:0000256" key="5">
    <source>
        <dbReference type="ARBA" id="ARBA00022989"/>
    </source>
</evidence>
<keyword evidence="7" id="KW-0813">Transport</keyword>
<dbReference type="PANTHER" id="PTHR30221">
    <property type="entry name" value="SMALL-CONDUCTANCE MECHANOSENSITIVE CHANNEL"/>
    <property type="match status" value="1"/>
</dbReference>
<dbReference type="InterPro" id="IPR045275">
    <property type="entry name" value="MscS_archaea/bacteria_type"/>
</dbReference>
<proteinExistence type="inferred from homology"/>
<gene>
    <name evidence="9" type="ORF">DWG20_05770</name>
</gene>
<dbReference type="GO" id="GO:0008381">
    <property type="term" value="F:mechanosensitive monoatomic ion channel activity"/>
    <property type="evidence" value="ECO:0007669"/>
    <property type="project" value="InterPro"/>
</dbReference>
<comment type="subunit">
    <text evidence="7">Homoheptamer.</text>
</comment>
<dbReference type="Proteomes" id="UP000254537">
    <property type="component" value="Chromosome"/>
</dbReference>
<dbReference type="InterPro" id="IPR010920">
    <property type="entry name" value="LSM_dom_sf"/>
</dbReference>
<dbReference type="Gene3D" id="3.30.70.100">
    <property type="match status" value="1"/>
</dbReference>
<evidence type="ECO:0000256" key="2">
    <source>
        <dbReference type="ARBA" id="ARBA00008017"/>
    </source>
</evidence>
<sequence>MNGINWSHWTDVAIQVGLNLVAAIVLWLVGRWLIGLATRLLDVQLEKRGLDPTLRRYAHSFLSVTLTIVLIVAILGFFGVETTTFAALIAAAGVAVGLAWSGLLANFAAGLFLITLRPFKVGDVISAAGVTGQVVEIGLFATVINTPDNVRTIVGNNKLFSDNIQNFSANPVRRVDLKAQLANSADHAGAIGLLADRLKAVPNVLASPAPDVALLEFTPLGPVLAVRPYCHPDHYWQVYFDTNRLIREELGRAGFPAPEQAMVVRQQAV</sequence>
<dbReference type="InterPro" id="IPR006685">
    <property type="entry name" value="MscS_channel_2nd"/>
</dbReference>
<organism evidence="9 10">
    <name type="scientific">Crenobacter cavernae</name>
    <dbReference type="NCBI Taxonomy" id="2290923"/>
    <lineage>
        <taxon>Bacteria</taxon>
        <taxon>Pseudomonadati</taxon>
        <taxon>Pseudomonadota</taxon>
        <taxon>Betaproteobacteria</taxon>
        <taxon>Neisseriales</taxon>
        <taxon>Neisseriaceae</taxon>
        <taxon>Crenobacter</taxon>
    </lineage>
</organism>
<dbReference type="PANTHER" id="PTHR30221:SF3">
    <property type="entry name" value="SMALL-CONDUCTANCE MECHANOSENSITIVE CHANNEL"/>
    <property type="match status" value="1"/>
</dbReference>
<feature type="domain" description="Mechanosensitive ion channel MscS" evidence="8">
    <location>
        <begin position="103"/>
        <end position="168"/>
    </location>
</feature>
<evidence type="ECO:0000313" key="10">
    <source>
        <dbReference type="Proteomes" id="UP000254537"/>
    </source>
</evidence>
<comment type="caution">
    <text evidence="7">Lacks conserved residue(s) required for the propagation of feature annotation.</text>
</comment>
<dbReference type="SUPFAM" id="SSF82689">
    <property type="entry name" value="Mechanosensitive channel protein MscS (YggB), C-terminal domain"/>
    <property type="match status" value="1"/>
</dbReference>
<evidence type="ECO:0000313" key="9">
    <source>
        <dbReference type="EMBL" id="AXK38981.1"/>
    </source>
</evidence>
<accession>A0A345Y4X9</accession>
<keyword evidence="7" id="KW-0997">Cell inner membrane</keyword>
<dbReference type="InterPro" id="IPR011014">
    <property type="entry name" value="MscS_channel_TM-2"/>
</dbReference>
<keyword evidence="3" id="KW-1003">Cell membrane</keyword>